<dbReference type="Proteomes" id="UP000515163">
    <property type="component" value="Unplaced"/>
</dbReference>
<dbReference type="Gene3D" id="3.50.30.30">
    <property type="match status" value="1"/>
</dbReference>
<gene>
    <name evidence="5" type="primary">LOC116296630</name>
</gene>
<dbReference type="AlphaFoldDB" id="A0A6P8I764"/>
<dbReference type="KEGG" id="aten:116296630"/>
<evidence type="ECO:0000256" key="2">
    <source>
        <dbReference type="SAM" id="MobiDB-lite"/>
    </source>
</evidence>
<sequence>MKELKKIFAFFTIFLLIASYTIGQLSILKPGELAPSFSLQTLNGRIAYEKAHKDSKIPQHPIIFHVFTNRSAFLEALWSDYHSIAGLLKNSPTNTRYVFMSFSENAKEEARWMKRMIYHAVDQFYRHRYCNHKTSQRHYSSYSRKNKEQREKQSLYTLDELKKLHQKQHHQKNGDQRHNDHQDHDRLSDHENTCNSLRKTLWKKRLHFVELPLFKFGNWIPYIMNHWQCFGSSCALSQVAIKSKSGDIIKVMERLDARYDWLPSPHTLVNKHKSLKLKYYGDACASIDHVQNKSKKNYKTNKKILRNNKHKKGVGELALVTASGDCSFFDKIVHMSRAKVDAMLIIKESNKPLQQLACHGKHCYFPLRIAASMIRHEDGMAIKDKLLSGQDLFASFQSTPQENFFFAIDGQGKLAEIGLFLYPSMLFMGYEAKWFNYKTDLIHNLTGSARIIHVFNHTLMEGRKGAVTTIKLPPTKELLLYRNVELDMTLHCASKYDYDCPHWDHVVQLTICCNKRNPLCNEELGRWITPFRRGIGRWLTKITPLLPLFTGERCTLTMRHPFWERAWRPSLDIRLSDHIHYSKHHYSGHHEDEFIVPYKAIKLFSGGKFDKHYNERYKPIKFKVGRKTERVKLVATITGHGSDNHGCAEFCVTSHHFVINGETNVRVFKNAASAMGCANRVEQGVTPNEHGTWLYGRNGWCCGQEVVPWVVDVTDQIYNNGSLNTVKYFGWFNGTDPNPTRDSGNILMNSFLIFYMSSDELE</sequence>
<keyword evidence="4" id="KW-1185">Reference proteome</keyword>
<dbReference type="InParanoid" id="A0A6P8I764"/>
<dbReference type="PANTHER" id="PTHR39319">
    <property type="entry name" value="SI:DKEY-256H2.1"/>
    <property type="match status" value="1"/>
</dbReference>
<dbReference type="InterPro" id="IPR015196">
    <property type="entry name" value="PngaseF_N"/>
</dbReference>
<dbReference type="PANTHER" id="PTHR39319:SF1">
    <property type="entry name" value="SI:DKEY-256H2.1"/>
    <property type="match status" value="1"/>
</dbReference>
<accession>A0A6P8I764</accession>
<feature type="compositionally biased region" description="Basic and acidic residues" evidence="2">
    <location>
        <begin position="172"/>
        <end position="191"/>
    </location>
</feature>
<dbReference type="SMART" id="SM01290">
    <property type="entry name" value="N-glycanase_N"/>
    <property type="match status" value="1"/>
</dbReference>
<dbReference type="GO" id="GO:0016715">
    <property type="term" value="F:oxidoreductase activity, acting on paired donors, with incorporation or reduction of molecular oxygen, reduced ascorbate as one donor, and incorporation of one atom of oxygen"/>
    <property type="evidence" value="ECO:0007669"/>
    <property type="project" value="InterPro"/>
</dbReference>
<dbReference type="RefSeq" id="XP_031560535.1">
    <property type="nucleotide sequence ID" value="XM_031704675.1"/>
</dbReference>
<dbReference type="Gene3D" id="2.60.120.230">
    <property type="match status" value="2"/>
</dbReference>
<feature type="domain" description="Peptide-N-glycosidase F N-terminal" evidence="3">
    <location>
        <begin position="451"/>
        <end position="575"/>
    </location>
</feature>
<feature type="region of interest" description="Disordered" evidence="2">
    <location>
        <begin position="166"/>
        <end position="191"/>
    </location>
</feature>
<dbReference type="InterPro" id="IPR015197">
    <property type="entry name" value="PngaseF_C"/>
</dbReference>
<organism evidence="4 5">
    <name type="scientific">Actinia tenebrosa</name>
    <name type="common">Australian red waratah sea anemone</name>
    <dbReference type="NCBI Taxonomy" id="6105"/>
    <lineage>
        <taxon>Eukaryota</taxon>
        <taxon>Metazoa</taxon>
        <taxon>Cnidaria</taxon>
        <taxon>Anthozoa</taxon>
        <taxon>Hexacorallia</taxon>
        <taxon>Actiniaria</taxon>
        <taxon>Actiniidae</taxon>
        <taxon>Actinia</taxon>
    </lineage>
</organism>
<evidence type="ECO:0000256" key="1">
    <source>
        <dbReference type="ARBA" id="ARBA00023157"/>
    </source>
</evidence>
<dbReference type="SUPFAM" id="SSF49742">
    <property type="entry name" value="PHM/PNGase F"/>
    <property type="match status" value="1"/>
</dbReference>
<proteinExistence type="predicted"/>
<evidence type="ECO:0000313" key="4">
    <source>
        <dbReference type="Proteomes" id="UP000515163"/>
    </source>
</evidence>
<evidence type="ECO:0000313" key="5">
    <source>
        <dbReference type="RefSeq" id="XP_031560535.1"/>
    </source>
</evidence>
<dbReference type="GeneID" id="116296630"/>
<dbReference type="OrthoDB" id="406745at2759"/>
<name>A0A6P8I764_ACTTE</name>
<dbReference type="Pfam" id="PF09112">
    <property type="entry name" value="N-glycanase_N"/>
    <property type="match status" value="1"/>
</dbReference>
<dbReference type="Pfam" id="PF09113">
    <property type="entry name" value="N-glycanase_C"/>
    <property type="match status" value="1"/>
</dbReference>
<evidence type="ECO:0000259" key="3">
    <source>
        <dbReference type="SMART" id="SM01290"/>
    </source>
</evidence>
<protein>
    <submittedName>
        <fullName evidence="5">Uncharacterized protein LOC116296630 isoform X1</fullName>
    </submittedName>
</protein>
<keyword evidence="1" id="KW-1015">Disulfide bond</keyword>
<reference evidence="5" key="1">
    <citation type="submission" date="2025-08" db="UniProtKB">
        <authorList>
            <consortium name="RefSeq"/>
        </authorList>
    </citation>
    <scope>IDENTIFICATION</scope>
    <source>
        <tissue evidence="5">Tentacle</tissue>
    </source>
</reference>
<dbReference type="InterPro" id="IPR053251">
    <property type="entry name" value="N-glycanase"/>
</dbReference>
<dbReference type="InterPro" id="IPR014784">
    <property type="entry name" value="Cu2_ascorb_mOase-like_C"/>
</dbReference>
<dbReference type="InterPro" id="IPR008977">
    <property type="entry name" value="PHM/PNGase_F_dom_sf"/>
</dbReference>